<keyword evidence="1" id="KW-1133">Transmembrane helix</keyword>
<keyword evidence="1" id="KW-0472">Membrane</keyword>
<organism evidence="2 3">
    <name type="scientific">Photobacterium atrarenae</name>
    <dbReference type="NCBI Taxonomy" id="865757"/>
    <lineage>
        <taxon>Bacteria</taxon>
        <taxon>Pseudomonadati</taxon>
        <taxon>Pseudomonadota</taxon>
        <taxon>Gammaproteobacteria</taxon>
        <taxon>Vibrionales</taxon>
        <taxon>Vibrionaceae</taxon>
        <taxon>Photobacterium</taxon>
    </lineage>
</organism>
<feature type="transmembrane region" description="Helical" evidence="1">
    <location>
        <begin position="89"/>
        <end position="106"/>
    </location>
</feature>
<reference evidence="2" key="1">
    <citation type="submission" date="2022-07" db="EMBL/GenBank/DDBJ databases">
        <title>Genome sequencing of Photobacterium atrarenae GJH2-4.</title>
        <authorList>
            <person name="Park S.-J."/>
        </authorList>
    </citation>
    <scope>NUCLEOTIDE SEQUENCE</scope>
    <source>
        <strain evidence="2">GJH2-4</strain>
    </source>
</reference>
<keyword evidence="1" id="KW-0812">Transmembrane</keyword>
<keyword evidence="3" id="KW-1185">Reference proteome</keyword>
<feature type="transmembrane region" description="Helical" evidence="1">
    <location>
        <begin position="198"/>
        <end position="217"/>
    </location>
</feature>
<feature type="transmembrane region" description="Helical" evidence="1">
    <location>
        <begin position="155"/>
        <end position="178"/>
    </location>
</feature>
<gene>
    <name evidence="2" type="ORF">NNL38_05895</name>
</gene>
<proteinExistence type="predicted"/>
<sequence length="221" mass="24606">MQSTLIRSKHSQRRAIIVKPMNPMVLPGALFFTLALLLAASAAVIHLEVVNISGNAGENSLIEYLQEAYLFLTGSLFAAVAIRRPSQRGFAVLASAFFYMLMIRELDGLFDLISHGFWKYPAWLLATSAIIYGVRHKAVTTQPLIDYTQHRSFGLMLAGMGTLLVFARLFGMGDLWQALMQDAYIRPVKNLAEEGTELLAYTLIAFAAAWYCLPTLLKKSR</sequence>
<dbReference type="RefSeq" id="WP_255390095.1">
    <property type="nucleotide sequence ID" value="NZ_CP101508.1"/>
</dbReference>
<evidence type="ECO:0000256" key="1">
    <source>
        <dbReference type="SAM" id="Phobius"/>
    </source>
</evidence>
<evidence type="ECO:0000313" key="3">
    <source>
        <dbReference type="Proteomes" id="UP001057998"/>
    </source>
</evidence>
<evidence type="ECO:0000313" key="2">
    <source>
        <dbReference type="EMBL" id="UTV28776.1"/>
    </source>
</evidence>
<feature type="transmembrane region" description="Helical" evidence="1">
    <location>
        <begin position="118"/>
        <end position="134"/>
    </location>
</feature>
<accession>A0ABY5GHW9</accession>
<dbReference type="Proteomes" id="UP001057998">
    <property type="component" value="Chromosome 1"/>
</dbReference>
<name>A0ABY5GHW9_9GAMM</name>
<protein>
    <submittedName>
        <fullName evidence="2">Uncharacterized protein</fullName>
    </submittedName>
</protein>
<feature type="transmembrane region" description="Helical" evidence="1">
    <location>
        <begin position="66"/>
        <end position="82"/>
    </location>
</feature>
<dbReference type="EMBL" id="CP101508">
    <property type="protein sequence ID" value="UTV28776.1"/>
    <property type="molecule type" value="Genomic_DNA"/>
</dbReference>